<gene>
    <name evidence="1" type="ORF">VNO77_43398</name>
</gene>
<accession>A0AAN9PPW7</accession>
<protein>
    <submittedName>
        <fullName evidence="1">Uncharacterized protein</fullName>
    </submittedName>
</protein>
<comment type="caution">
    <text evidence="1">The sequence shown here is derived from an EMBL/GenBank/DDBJ whole genome shotgun (WGS) entry which is preliminary data.</text>
</comment>
<evidence type="ECO:0000313" key="1">
    <source>
        <dbReference type="EMBL" id="KAK7305492.1"/>
    </source>
</evidence>
<dbReference type="Proteomes" id="UP001367508">
    <property type="component" value="Unassembled WGS sequence"/>
</dbReference>
<dbReference type="AlphaFoldDB" id="A0AAN9PPW7"/>
<name>A0AAN9PPW7_CANGL</name>
<dbReference type="EMBL" id="JAYMYQ010000011">
    <property type="protein sequence ID" value="KAK7305492.1"/>
    <property type="molecule type" value="Genomic_DNA"/>
</dbReference>
<organism evidence="1 2">
    <name type="scientific">Canavalia gladiata</name>
    <name type="common">Sword bean</name>
    <name type="synonym">Dolichos gladiatus</name>
    <dbReference type="NCBI Taxonomy" id="3824"/>
    <lineage>
        <taxon>Eukaryota</taxon>
        <taxon>Viridiplantae</taxon>
        <taxon>Streptophyta</taxon>
        <taxon>Embryophyta</taxon>
        <taxon>Tracheophyta</taxon>
        <taxon>Spermatophyta</taxon>
        <taxon>Magnoliopsida</taxon>
        <taxon>eudicotyledons</taxon>
        <taxon>Gunneridae</taxon>
        <taxon>Pentapetalae</taxon>
        <taxon>rosids</taxon>
        <taxon>fabids</taxon>
        <taxon>Fabales</taxon>
        <taxon>Fabaceae</taxon>
        <taxon>Papilionoideae</taxon>
        <taxon>50 kb inversion clade</taxon>
        <taxon>NPAAA clade</taxon>
        <taxon>indigoferoid/millettioid clade</taxon>
        <taxon>Phaseoleae</taxon>
        <taxon>Canavalia</taxon>
    </lineage>
</organism>
<sequence>MASVYADSSISLVVCGNKKRGFVGTCACIDWLPLFLSAPPCSLSSITFSVLFIWKYYLVSGLDIDHSGTCLAMNLLSIISESGNKTF</sequence>
<evidence type="ECO:0000313" key="2">
    <source>
        <dbReference type="Proteomes" id="UP001367508"/>
    </source>
</evidence>
<keyword evidence="2" id="KW-1185">Reference proteome</keyword>
<proteinExistence type="predicted"/>
<reference evidence="1 2" key="1">
    <citation type="submission" date="2024-01" db="EMBL/GenBank/DDBJ databases">
        <title>The genomes of 5 underutilized Papilionoideae crops provide insights into root nodulation and disease resistanc.</title>
        <authorList>
            <person name="Jiang F."/>
        </authorList>
    </citation>
    <scope>NUCLEOTIDE SEQUENCE [LARGE SCALE GENOMIC DNA]</scope>
    <source>
        <strain evidence="1">LVBAO_FW01</strain>
        <tissue evidence="1">Leaves</tissue>
    </source>
</reference>